<dbReference type="Pfam" id="PF18478">
    <property type="entry name" value="PIN_10"/>
    <property type="match status" value="1"/>
</dbReference>
<dbReference type="EMBL" id="JAERWL010000007">
    <property type="protein sequence ID" value="MBM9476474.1"/>
    <property type="molecule type" value="Genomic_DNA"/>
</dbReference>
<gene>
    <name evidence="2" type="ORF">JL107_08480</name>
</gene>
<name>A0A939C556_9ACTN</name>
<proteinExistence type="predicted"/>
<organism evidence="2 3">
    <name type="scientific">Nakamurella flavida</name>
    <dbReference type="NCBI Taxonomy" id="363630"/>
    <lineage>
        <taxon>Bacteria</taxon>
        <taxon>Bacillati</taxon>
        <taxon>Actinomycetota</taxon>
        <taxon>Actinomycetes</taxon>
        <taxon>Nakamurellales</taxon>
        <taxon>Nakamurellaceae</taxon>
        <taxon>Nakamurella</taxon>
    </lineage>
</organism>
<dbReference type="InterPro" id="IPR041375">
    <property type="entry name" value="VapC45_PIN-like"/>
</dbReference>
<dbReference type="RefSeq" id="WP_205256584.1">
    <property type="nucleotide sequence ID" value="NZ_BAAAPV010000001.1"/>
</dbReference>
<reference evidence="2" key="1">
    <citation type="submission" date="2021-01" db="EMBL/GenBank/DDBJ databases">
        <title>KCTC 19127 draft genome.</title>
        <authorList>
            <person name="An D."/>
        </authorList>
    </citation>
    <scope>NUCLEOTIDE SEQUENCE</scope>
    <source>
        <strain evidence="2">KCTC 19127</strain>
    </source>
</reference>
<evidence type="ECO:0000313" key="3">
    <source>
        <dbReference type="Proteomes" id="UP000663801"/>
    </source>
</evidence>
<feature type="domain" description="VapC45 PIN like" evidence="1">
    <location>
        <begin position="33"/>
        <end position="98"/>
    </location>
</feature>
<accession>A0A939C556</accession>
<evidence type="ECO:0000259" key="1">
    <source>
        <dbReference type="Pfam" id="PF18478"/>
    </source>
</evidence>
<protein>
    <recommendedName>
        <fullName evidence="1">VapC45 PIN like domain-containing protein</fullName>
    </recommendedName>
</protein>
<dbReference type="Proteomes" id="UP000663801">
    <property type="component" value="Unassembled WGS sequence"/>
</dbReference>
<keyword evidence="3" id="KW-1185">Reference proteome</keyword>
<sequence length="147" mass="17240">MSRPQLATVRFFIDADLRGLARLVCQERPDITYLGDEGALIRRRFRPPCPIPATAIKDVEWIPEVAARGWLIITRDRKIQQHTRERHAVRDHRAKMVNLFSDDAATIWTQLEVLLTRWREIEQMHAEPGPFIYSLSRTGQRRRISLD</sequence>
<comment type="caution">
    <text evidence="2">The sequence shown here is derived from an EMBL/GenBank/DDBJ whole genome shotgun (WGS) entry which is preliminary data.</text>
</comment>
<evidence type="ECO:0000313" key="2">
    <source>
        <dbReference type="EMBL" id="MBM9476474.1"/>
    </source>
</evidence>
<dbReference type="AlphaFoldDB" id="A0A939C556"/>